<dbReference type="EMBL" id="JACHEN010000010">
    <property type="protein sequence ID" value="MBB6215859.1"/>
    <property type="molecule type" value="Genomic_DNA"/>
</dbReference>
<feature type="domain" description="4Fe-4S ferredoxin-type" evidence="5">
    <location>
        <begin position="180"/>
        <end position="209"/>
    </location>
</feature>
<dbReference type="SUPFAM" id="SSF52218">
    <property type="entry name" value="Flavoproteins"/>
    <property type="match status" value="1"/>
</dbReference>
<dbReference type="PROSITE" id="PS51379">
    <property type="entry name" value="4FE4S_FER_2"/>
    <property type="match status" value="2"/>
</dbReference>
<organism evidence="6 7">
    <name type="scientific">Anaerosolibacter carboniphilus</name>
    <dbReference type="NCBI Taxonomy" id="1417629"/>
    <lineage>
        <taxon>Bacteria</taxon>
        <taxon>Bacillati</taxon>
        <taxon>Bacillota</taxon>
        <taxon>Clostridia</taxon>
        <taxon>Peptostreptococcales</taxon>
        <taxon>Thermotaleaceae</taxon>
        <taxon>Anaerosolibacter</taxon>
    </lineage>
</organism>
<protein>
    <submittedName>
        <fullName evidence="6">Ferredoxin/flavodoxin</fullName>
    </submittedName>
</protein>
<keyword evidence="7" id="KW-1185">Reference proteome</keyword>
<name>A0A841L0E2_9FIRM</name>
<evidence type="ECO:0000313" key="7">
    <source>
        <dbReference type="Proteomes" id="UP000579281"/>
    </source>
</evidence>
<gene>
    <name evidence="6" type="ORF">HNQ80_001950</name>
</gene>
<evidence type="ECO:0000256" key="3">
    <source>
        <dbReference type="ARBA" id="ARBA00023004"/>
    </source>
</evidence>
<dbReference type="InterPro" id="IPR029039">
    <property type="entry name" value="Flavoprotein-like_sf"/>
</dbReference>
<dbReference type="InterPro" id="IPR017900">
    <property type="entry name" value="4Fe4S_Fe_S_CS"/>
</dbReference>
<dbReference type="Gene3D" id="3.30.70.20">
    <property type="match status" value="1"/>
</dbReference>
<dbReference type="PANTHER" id="PTHR43687:SF1">
    <property type="entry name" value="FERREDOXIN III"/>
    <property type="match status" value="1"/>
</dbReference>
<reference evidence="6 7" key="1">
    <citation type="submission" date="2020-08" db="EMBL/GenBank/DDBJ databases">
        <title>Genomic Encyclopedia of Type Strains, Phase IV (KMG-IV): sequencing the most valuable type-strain genomes for metagenomic binning, comparative biology and taxonomic classification.</title>
        <authorList>
            <person name="Goeker M."/>
        </authorList>
    </citation>
    <scope>NUCLEOTIDE SEQUENCE [LARGE SCALE GENOMIC DNA]</scope>
    <source>
        <strain evidence="6 7">DSM 103526</strain>
    </source>
</reference>
<dbReference type="Pfam" id="PF13237">
    <property type="entry name" value="Fer4_10"/>
    <property type="match status" value="1"/>
</dbReference>
<dbReference type="GO" id="GO:0046872">
    <property type="term" value="F:metal ion binding"/>
    <property type="evidence" value="ECO:0007669"/>
    <property type="project" value="UniProtKB-KW"/>
</dbReference>
<keyword evidence="2" id="KW-0479">Metal-binding</keyword>
<dbReference type="PANTHER" id="PTHR43687">
    <property type="entry name" value="ADENYLYLSULFATE REDUCTASE, BETA SUBUNIT"/>
    <property type="match status" value="1"/>
</dbReference>
<dbReference type="InterPro" id="IPR017896">
    <property type="entry name" value="4Fe4S_Fe-S-bd"/>
</dbReference>
<evidence type="ECO:0000259" key="5">
    <source>
        <dbReference type="PROSITE" id="PS51379"/>
    </source>
</evidence>
<accession>A0A841L0E2</accession>
<dbReference type="PROSITE" id="PS00198">
    <property type="entry name" value="4FE4S_FER_1"/>
    <property type="match status" value="2"/>
</dbReference>
<dbReference type="InterPro" id="IPR050572">
    <property type="entry name" value="Fe-S_Ferredoxin"/>
</dbReference>
<comment type="caution">
    <text evidence="6">The sequence shown here is derived from an EMBL/GenBank/DDBJ whole genome shotgun (WGS) entry which is preliminary data.</text>
</comment>
<evidence type="ECO:0000256" key="2">
    <source>
        <dbReference type="ARBA" id="ARBA00022723"/>
    </source>
</evidence>
<keyword evidence="4" id="KW-0411">Iron-sulfur</keyword>
<dbReference type="Proteomes" id="UP000579281">
    <property type="component" value="Unassembled WGS sequence"/>
</dbReference>
<dbReference type="SUPFAM" id="SSF54862">
    <property type="entry name" value="4Fe-4S ferredoxins"/>
    <property type="match status" value="1"/>
</dbReference>
<proteinExistence type="predicted"/>
<dbReference type="NCBIfam" id="NF038196">
    <property type="entry name" value="ferrodoxin_EFR1"/>
    <property type="match status" value="1"/>
</dbReference>
<evidence type="ECO:0000313" key="6">
    <source>
        <dbReference type="EMBL" id="MBB6215859.1"/>
    </source>
</evidence>
<keyword evidence="1" id="KW-0004">4Fe-4S</keyword>
<sequence>MGNIIFCFSGTGNSLAVAWDIAKKLGDTKIILIADAMKEEHIDLPYECVGFAFPAYFSSLPPIIERFVRKLNFSKTQYVFAVITAGAMHGGSFDSLGRLIAERGGRLKAGFPVRMPGNYIAMYGAWPARLQRFMLKKAKKKAERIAHSIKEKGAIRSSEENARPPKPSLIERMTGYEKFAKDYHVTDKCTGCETCVKICPMRNVTMVEGRPRFGENCERCMACIQWCPVKAIEYKSITEKRKQYRHPDVKASDLFPKT</sequence>
<dbReference type="GO" id="GO:0051539">
    <property type="term" value="F:4 iron, 4 sulfur cluster binding"/>
    <property type="evidence" value="ECO:0007669"/>
    <property type="project" value="UniProtKB-KW"/>
</dbReference>
<keyword evidence="3" id="KW-0408">Iron</keyword>
<dbReference type="Gene3D" id="3.40.50.360">
    <property type="match status" value="1"/>
</dbReference>
<feature type="domain" description="4Fe-4S ferredoxin-type" evidence="5">
    <location>
        <begin position="215"/>
        <end position="237"/>
    </location>
</feature>
<evidence type="ECO:0000256" key="1">
    <source>
        <dbReference type="ARBA" id="ARBA00022485"/>
    </source>
</evidence>
<dbReference type="InterPro" id="IPR047964">
    <property type="entry name" value="EFR1-like"/>
</dbReference>
<dbReference type="AlphaFoldDB" id="A0A841L0E2"/>
<dbReference type="RefSeq" id="WP_184310406.1">
    <property type="nucleotide sequence ID" value="NZ_JACHEN010000010.1"/>
</dbReference>
<evidence type="ECO:0000256" key="4">
    <source>
        <dbReference type="ARBA" id="ARBA00023014"/>
    </source>
</evidence>